<dbReference type="InterPro" id="IPR029044">
    <property type="entry name" value="Nucleotide-diphossugar_trans"/>
</dbReference>
<dbReference type="SUPFAM" id="SSF53448">
    <property type="entry name" value="Nucleotide-diphospho-sugar transferases"/>
    <property type="match status" value="1"/>
</dbReference>
<name>D9R4J9_LACSW</name>
<dbReference type="STRING" id="610130.Closa_0551"/>
<sequence length="308" mass="34769">MKLSIVIPVYYNENNLYPLYDDIKKKVIDVINYDYEIVLVNDGSKDKSYEVMKSLSERDSHIKIISLSRNFGSHSAILCGLSRCTGDCAVVKAADLQEPTELILEMTESWKQGNNVVLAVRNGRDEKLSQSLFANLYYALVRKAALPSMPKGGFDVYLLDRKVIDVLMELDEKNSALTGQILWSGFRTGKVYYTRLAREIGTSRWTLKKKLKLVSDSLFSFSTLPITLVAGIGTLSFTGALVWAVLVLIFKILGLIEVSGWTTLFIFNLFSFGIIMLTLAILGSYLWRTFDASRNRPPFIVEEENEIE</sequence>
<feature type="domain" description="Glycosyltransferase 2-like" evidence="2">
    <location>
        <begin position="4"/>
        <end position="128"/>
    </location>
</feature>
<dbReference type="RefSeq" id="WP_013271281.1">
    <property type="nucleotide sequence ID" value="NC_014376.1"/>
</dbReference>
<organism evidence="3 4">
    <name type="scientific">Lacrimispora saccharolytica (strain ATCC 35040 / DSM 2544 / NRCC 2533 / WM1)</name>
    <name type="common">Clostridium saccharolyticum</name>
    <dbReference type="NCBI Taxonomy" id="610130"/>
    <lineage>
        <taxon>Bacteria</taxon>
        <taxon>Bacillati</taxon>
        <taxon>Bacillota</taxon>
        <taxon>Clostridia</taxon>
        <taxon>Lachnospirales</taxon>
        <taxon>Lachnospiraceae</taxon>
        <taxon>Lacrimispora</taxon>
    </lineage>
</organism>
<dbReference type="OrthoDB" id="9807778at2"/>
<dbReference type="GO" id="GO:0016740">
    <property type="term" value="F:transferase activity"/>
    <property type="evidence" value="ECO:0007669"/>
    <property type="project" value="UniProtKB-KW"/>
</dbReference>
<dbReference type="PANTHER" id="PTHR48090:SF8">
    <property type="entry name" value="GLYCOSYLTRANSFERASE CSBB-RELATED"/>
    <property type="match status" value="1"/>
</dbReference>
<evidence type="ECO:0000313" key="3">
    <source>
        <dbReference type="EMBL" id="ADL03183.1"/>
    </source>
</evidence>
<dbReference type="AlphaFoldDB" id="D9R4J9"/>
<keyword evidence="3" id="KW-0808">Transferase</keyword>
<dbReference type="PaxDb" id="610130-Closa_0551"/>
<keyword evidence="1" id="KW-0812">Transmembrane</keyword>
<evidence type="ECO:0000256" key="1">
    <source>
        <dbReference type="SAM" id="Phobius"/>
    </source>
</evidence>
<feature type="transmembrane region" description="Helical" evidence="1">
    <location>
        <begin position="261"/>
        <end position="287"/>
    </location>
</feature>
<dbReference type="HOGENOM" id="CLU_033536_0_1_9"/>
<accession>D9R4J9</accession>
<dbReference type="eggNOG" id="COG0463">
    <property type="taxonomic scope" value="Bacteria"/>
</dbReference>
<evidence type="ECO:0000259" key="2">
    <source>
        <dbReference type="Pfam" id="PF00535"/>
    </source>
</evidence>
<dbReference type="InterPro" id="IPR001173">
    <property type="entry name" value="Glyco_trans_2-like"/>
</dbReference>
<evidence type="ECO:0000313" key="4">
    <source>
        <dbReference type="Proteomes" id="UP000001662"/>
    </source>
</evidence>
<dbReference type="Pfam" id="PF00535">
    <property type="entry name" value="Glycos_transf_2"/>
    <property type="match status" value="1"/>
</dbReference>
<protein>
    <submittedName>
        <fullName evidence="3">Glycosyl transferase family 2</fullName>
    </submittedName>
</protein>
<dbReference type="InterPro" id="IPR050256">
    <property type="entry name" value="Glycosyltransferase_2"/>
</dbReference>
<dbReference type="CAZy" id="GT2">
    <property type="family name" value="Glycosyltransferase Family 2"/>
</dbReference>
<dbReference type="Proteomes" id="UP000001662">
    <property type="component" value="Chromosome"/>
</dbReference>
<feature type="transmembrane region" description="Helical" evidence="1">
    <location>
        <begin position="218"/>
        <end position="249"/>
    </location>
</feature>
<dbReference type="PANTHER" id="PTHR48090">
    <property type="entry name" value="UNDECAPRENYL-PHOSPHATE 4-DEOXY-4-FORMAMIDO-L-ARABINOSE TRANSFERASE-RELATED"/>
    <property type="match status" value="1"/>
</dbReference>
<dbReference type="GO" id="GO:0005886">
    <property type="term" value="C:plasma membrane"/>
    <property type="evidence" value="ECO:0007669"/>
    <property type="project" value="TreeGrafter"/>
</dbReference>
<dbReference type="CDD" id="cd04187">
    <property type="entry name" value="DPM1_like_bac"/>
    <property type="match status" value="1"/>
</dbReference>
<keyword evidence="4" id="KW-1185">Reference proteome</keyword>
<reference evidence="3" key="1">
    <citation type="submission" date="2010-07" db="EMBL/GenBank/DDBJ databases">
        <title>Complete sequence of Clostridium saccharolyticum WM1.</title>
        <authorList>
            <consortium name="US DOE Joint Genome Institute"/>
            <person name="Lucas S."/>
            <person name="Copeland A."/>
            <person name="Lapidus A."/>
            <person name="Cheng J.-F."/>
            <person name="Bruce D."/>
            <person name="Goodwin L."/>
            <person name="Pitluck S."/>
            <person name="Chertkov O."/>
            <person name="Detter J.C."/>
            <person name="Han C."/>
            <person name="Tapia R."/>
            <person name="Land M."/>
            <person name="Hauser L."/>
            <person name="Chang Y.-J."/>
            <person name="Jeffries C."/>
            <person name="Kyrpides N."/>
            <person name="Ivanova N."/>
            <person name="Mikhailova N."/>
            <person name="Mouttaki H."/>
            <person name="Lin L."/>
            <person name="Zhou J."/>
            <person name="Hemme C.L."/>
            <person name="Woyke T."/>
        </authorList>
    </citation>
    <scope>NUCLEOTIDE SEQUENCE [LARGE SCALE GENOMIC DNA]</scope>
    <source>
        <strain evidence="3">WM1</strain>
    </source>
</reference>
<gene>
    <name evidence="3" type="ordered locus">Closa_0551</name>
</gene>
<proteinExistence type="predicted"/>
<keyword evidence="1" id="KW-1133">Transmembrane helix</keyword>
<dbReference type="EMBL" id="CP002109">
    <property type="protein sequence ID" value="ADL03183.1"/>
    <property type="molecule type" value="Genomic_DNA"/>
</dbReference>
<dbReference type="KEGG" id="csh:Closa_0551"/>
<dbReference type="Gene3D" id="3.90.550.10">
    <property type="entry name" value="Spore Coat Polysaccharide Biosynthesis Protein SpsA, Chain A"/>
    <property type="match status" value="1"/>
</dbReference>
<keyword evidence="1" id="KW-0472">Membrane</keyword>